<evidence type="ECO:0000313" key="2">
    <source>
        <dbReference type="EMBL" id="KAF2306350.1"/>
    </source>
</evidence>
<evidence type="ECO:0000313" key="3">
    <source>
        <dbReference type="Proteomes" id="UP000467840"/>
    </source>
</evidence>
<keyword evidence="3" id="KW-1185">Reference proteome</keyword>
<reference evidence="2 3" key="1">
    <citation type="journal article" date="2020" name="Mol. Plant">
        <title>The Chromosome-Based Rubber Tree Genome Provides New Insights into Spurge Genome Evolution and Rubber Biosynthesis.</title>
        <authorList>
            <person name="Liu J."/>
            <person name="Shi C."/>
            <person name="Shi C.C."/>
            <person name="Li W."/>
            <person name="Zhang Q.J."/>
            <person name="Zhang Y."/>
            <person name="Li K."/>
            <person name="Lu H.F."/>
            <person name="Shi C."/>
            <person name="Zhu S.T."/>
            <person name="Xiao Z.Y."/>
            <person name="Nan H."/>
            <person name="Yue Y."/>
            <person name="Zhu X.G."/>
            <person name="Wu Y."/>
            <person name="Hong X.N."/>
            <person name="Fan G.Y."/>
            <person name="Tong Y."/>
            <person name="Zhang D."/>
            <person name="Mao C.L."/>
            <person name="Liu Y.L."/>
            <person name="Hao S.J."/>
            <person name="Liu W.Q."/>
            <person name="Lv M.Q."/>
            <person name="Zhang H.B."/>
            <person name="Liu Y."/>
            <person name="Hu-Tang G.R."/>
            <person name="Wang J.P."/>
            <person name="Wang J.H."/>
            <person name="Sun Y.H."/>
            <person name="Ni S.B."/>
            <person name="Chen W.B."/>
            <person name="Zhang X.C."/>
            <person name="Jiao Y.N."/>
            <person name="Eichler E.E."/>
            <person name="Li G.H."/>
            <person name="Liu X."/>
            <person name="Gao L.Z."/>
        </authorList>
    </citation>
    <scope>NUCLEOTIDE SEQUENCE [LARGE SCALE GENOMIC DNA]</scope>
    <source>
        <strain evidence="3">cv. GT1</strain>
        <tissue evidence="2">Leaf</tissue>
    </source>
</reference>
<feature type="region of interest" description="Disordered" evidence="1">
    <location>
        <begin position="1"/>
        <end position="32"/>
    </location>
</feature>
<dbReference type="AlphaFoldDB" id="A0A6A6LY13"/>
<organism evidence="2 3">
    <name type="scientific">Hevea brasiliensis</name>
    <name type="common">Para rubber tree</name>
    <name type="synonym">Siphonia brasiliensis</name>
    <dbReference type="NCBI Taxonomy" id="3981"/>
    <lineage>
        <taxon>Eukaryota</taxon>
        <taxon>Viridiplantae</taxon>
        <taxon>Streptophyta</taxon>
        <taxon>Embryophyta</taxon>
        <taxon>Tracheophyta</taxon>
        <taxon>Spermatophyta</taxon>
        <taxon>Magnoliopsida</taxon>
        <taxon>eudicotyledons</taxon>
        <taxon>Gunneridae</taxon>
        <taxon>Pentapetalae</taxon>
        <taxon>rosids</taxon>
        <taxon>fabids</taxon>
        <taxon>Malpighiales</taxon>
        <taxon>Euphorbiaceae</taxon>
        <taxon>Crotonoideae</taxon>
        <taxon>Micrandreae</taxon>
        <taxon>Hevea</taxon>
    </lineage>
</organism>
<accession>A0A6A6LY13</accession>
<sequence>MLFSDCTIEEADALDSPETDQATKKVKHRERDPSLVEKGVSYRDKFTASMRMDWIKRRDKGSVIKGKNSKEDIVLGKENIDNQKRQDSLREEFRSSKRKVAEPVVGTMPTTLDPSRHAIV</sequence>
<evidence type="ECO:0000256" key="1">
    <source>
        <dbReference type="SAM" id="MobiDB-lite"/>
    </source>
</evidence>
<feature type="compositionally biased region" description="Acidic residues" evidence="1">
    <location>
        <begin position="7"/>
        <end position="18"/>
    </location>
</feature>
<gene>
    <name evidence="2" type="ORF">GH714_016907</name>
</gene>
<dbReference type="Proteomes" id="UP000467840">
    <property type="component" value="Chromosome 9"/>
</dbReference>
<name>A0A6A6LY13_HEVBR</name>
<dbReference type="EMBL" id="JAAGAX010000008">
    <property type="protein sequence ID" value="KAF2306350.1"/>
    <property type="molecule type" value="Genomic_DNA"/>
</dbReference>
<comment type="caution">
    <text evidence="2">The sequence shown here is derived from an EMBL/GenBank/DDBJ whole genome shotgun (WGS) entry which is preliminary data.</text>
</comment>
<proteinExistence type="predicted"/>
<protein>
    <submittedName>
        <fullName evidence="2">Uncharacterized protein</fullName>
    </submittedName>
</protein>